<feature type="region of interest" description="Disordered" evidence="1">
    <location>
        <begin position="65"/>
        <end position="84"/>
    </location>
</feature>
<dbReference type="Proteomes" id="UP000823775">
    <property type="component" value="Unassembled WGS sequence"/>
</dbReference>
<protein>
    <submittedName>
        <fullName evidence="2">Uncharacterized protein</fullName>
    </submittedName>
</protein>
<organism evidence="2 3">
    <name type="scientific">Datura stramonium</name>
    <name type="common">Jimsonweed</name>
    <name type="synonym">Common thornapple</name>
    <dbReference type="NCBI Taxonomy" id="4076"/>
    <lineage>
        <taxon>Eukaryota</taxon>
        <taxon>Viridiplantae</taxon>
        <taxon>Streptophyta</taxon>
        <taxon>Embryophyta</taxon>
        <taxon>Tracheophyta</taxon>
        <taxon>Spermatophyta</taxon>
        <taxon>Magnoliopsida</taxon>
        <taxon>eudicotyledons</taxon>
        <taxon>Gunneridae</taxon>
        <taxon>Pentapetalae</taxon>
        <taxon>asterids</taxon>
        <taxon>lamiids</taxon>
        <taxon>Solanales</taxon>
        <taxon>Solanaceae</taxon>
        <taxon>Solanoideae</taxon>
        <taxon>Datureae</taxon>
        <taxon>Datura</taxon>
    </lineage>
</organism>
<dbReference type="EMBL" id="JACEIK010004128">
    <property type="protein sequence ID" value="MCD9644353.1"/>
    <property type="molecule type" value="Genomic_DNA"/>
</dbReference>
<reference evidence="2 3" key="1">
    <citation type="journal article" date="2021" name="BMC Genomics">
        <title>Datura genome reveals duplications of psychoactive alkaloid biosynthetic genes and high mutation rate following tissue culture.</title>
        <authorList>
            <person name="Rajewski A."/>
            <person name="Carter-House D."/>
            <person name="Stajich J."/>
            <person name="Litt A."/>
        </authorList>
    </citation>
    <scope>NUCLEOTIDE SEQUENCE [LARGE SCALE GENOMIC DNA]</scope>
    <source>
        <strain evidence="2">AR-01</strain>
    </source>
</reference>
<feature type="non-terminal residue" evidence="2">
    <location>
        <position position="1"/>
    </location>
</feature>
<keyword evidence="3" id="KW-1185">Reference proteome</keyword>
<evidence type="ECO:0000256" key="1">
    <source>
        <dbReference type="SAM" id="MobiDB-lite"/>
    </source>
</evidence>
<proteinExistence type="predicted"/>
<comment type="caution">
    <text evidence="2">The sequence shown here is derived from an EMBL/GenBank/DDBJ whole genome shotgun (WGS) entry which is preliminary data.</text>
</comment>
<feature type="non-terminal residue" evidence="2">
    <location>
        <position position="84"/>
    </location>
</feature>
<name>A0ABS8VAV6_DATST</name>
<evidence type="ECO:0000313" key="2">
    <source>
        <dbReference type="EMBL" id="MCD9644353.1"/>
    </source>
</evidence>
<gene>
    <name evidence="2" type="ORF">HAX54_032540</name>
</gene>
<accession>A0ABS8VAV6</accession>
<evidence type="ECO:0000313" key="3">
    <source>
        <dbReference type="Proteomes" id="UP000823775"/>
    </source>
</evidence>
<sequence length="84" mass="9215">EKNHTTDATTQPMSCPSIQWLVTSLVTSFNILSVLRSSNNDSTGWVVTRHNDPLCPFIVTIDSTSKASGTSTKDTNNRSYHVTT</sequence>